<dbReference type="SUPFAM" id="SSF55811">
    <property type="entry name" value="Nudix"/>
    <property type="match status" value="1"/>
</dbReference>
<sequence length="198" mass="23018">MFPTLPQAIQDELAQLVQRYGQPIVQSAELHIHESFDPLSKRDRYGEVCMVIRRKNGRLLTMIKSFYPQGAYRLPTGGINHGEYIFDALLRETQEETGLQVEVRRFLAVATYHLDNTHRAPAFYTFAFLLDELGGTLSVEDEDEQVADFREISPEELEPLAEHLEHLGAQYSEEIEGRWIYWGRFRAVIHRLVWQALK</sequence>
<feature type="domain" description="Nudix hydrolase" evidence="3">
    <location>
        <begin position="42"/>
        <end position="174"/>
    </location>
</feature>
<evidence type="ECO:0000256" key="1">
    <source>
        <dbReference type="ARBA" id="ARBA00001946"/>
    </source>
</evidence>
<keyword evidence="2 4" id="KW-0378">Hydrolase</keyword>
<accession>A0ABQ3VF75</accession>
<dbReference type="Pfam" id="PF00293">
    <property type="entry name" value="NUDIX"/>
    <property type="match status" value="1"/>
</dbReference>
<organism evidence="4 5">
    <name type="scientific">Dictyobacter formicarum</name>
    <dbReference type="NCBI Taxonomy" id="2778368"/>
    <lineage>
        <taxon>Bacteria</taxon>
        <taxon>Bacillati</taxon>
        <taxon>Chloroflexota</taxon>
        <taxon>Ktedonobacteria</taxon>
        <taxon>Ktedonobacterales</taxon>
        <taxon>Dictyobacteraceae</taxon>
        <taxon>Dictyobacter</taxon>
    </lineage>
</organism>
<dbReference type="InterPro" id="IPR000086">
    <property type="entry name" value="NUDIX_hydrolase_dom"/>
</dbReference>
<evidence type="ECO:0000259" key="3">
    <source>
        <dbReference type="PROSITE" id="PS51462"/>
    </source>
</evidence>
<dbReference type="Proteomes" id="UP000635565">
    <property type="component" value="Unassembled WGS sequence"/>
</dbReference>
<dbReference type="InterPro" id="IPR015797">
    <property type="entry name" value="NUDIX_hydrolase-like_dom_sf"/>
</dbReference>
<dbReference type="Gene3D" id="3.90.79.10">
    <property type="entry name" value="Nucleoside Triphosphate Pyrophosphohydrolase"/>
    <property type="match status" value="1"/>
</dbReference>
<dbReference type="CDD" id="cd02883">
    <property type="entry name" value="NUDIX_Hydrolase"/>
    <property type="match status" value="1"/>
</dbReference>
<gene>
    <name evidence="4" type="ORF">KSZ_26460</name>
</gene>
<dbReference type="GO" id="GO:0016787">
    <property type="term" value="F:hydrolase activity"/>
    <property type="evidence" value="ECO:0007669"/>
    <property type="project" value="UniProtKB-KW"/>
</dbReference>
<comment type="cofactor">
    <cofactor evidence="1">
        <name>Mg(2+)</name>
        <dbReference type="ChEBI" id="CHEBI:18420"/>
    </cofactor>
</comment>
<comment type="caution">
    <text evidence="4">The sequence shown here is derived from an EMBL/GenBank/DDBJ whole genome shotgun (WGS) entry which is preliminary data.</text>
</comment>
<dbReference type="RefSeq" id="WP_201362245.1">
    <property type="nucleotide sequence ID" value="NZ_BNJJ01000006.1"/>
</dbReference>
<proteinExistence type="predicted"/>
<dbReference type="PANTHER" id="PTHR43046:SF14">
    <property type="entry name" value="MUTT_NUDIX FAMILY PROTEIN"/>
    <property type="match status" value="1"/>
</dbReference>
<evidence type="ECO:0000313" key="5">
    <source>
        <dbReference type="Proteomes" id="UP000635565"/>
    </source>
</evidence>
<dbReference type="PROSITE" id="PS51462">
    <property type="entry name" value="NUDIX"/>
    <property type="match status" value="1"/>
</dbReference>
<keyword evidence="5" id="KW-1185">Reference proteome</keyword>
<dbReference type="PANTHER" id="PTHR43046">
    <property type="entry name" value="GDP-MANNOSE MANNOSYL HYDROLASE"/>
    <property type="match status" value="1"/>
</dbReference>
<dbReference type="InterPro" id="IPR020084">
    <property type="entry name" value="NUDIX_hydrolase_CS"/>
</dbReference>
<dbReference type="PROSITE" id="PS00893">
    <property type="entry name" value="NUDIX_BOX"/>
    <property type="match status" value="1"/>
</dbReference>
<name>A0ABQ3VF75_9CHLR</name>
<evidence type="ECO:0000313" key="4">
    <source>
        <dbReference type="EMBL" id="GHO84640.1"/>
    </source>
</evidence>
<dbReference type="EMBL" id="BNJJ01000006">
    <property type="protein sequence ID" value="GHO84640.1"/>
    <property type="molecule type" value="Genomic_DNA"/>
</dbReference>
<protein>
    <submittedName>
        <fullName evidence="4">NUDIX hydrolase</fullName>
    </submittedName>
</protein>
<evidence type="ECO:0000256" key="2">
    <source>
        <dbReference type="ARBA" id="ARBA00022801"/>
    </source>
</evidence>
<reference evidence="4 5" key="1">
    <citation type="journal article" date="2021" name="Int. J. Syst. Evol. Microbiol.">
        <title>Reticulibacter mediterranei gen. nov., sp. nov., within the new family Reticulibacteraceae fam. nov., and Ktedonospora formicarum gen. nov., sp. nov., Ktedonobacter robiniae sp. nov., Dictyobacter formicarum sp. nov. and Dictyobacter arantiisoli sp. nov., belonging to the class Ktedonobacteria.</title>
        <authorList>
            <person name="Yabe S."/>
            <person name="Zheng Y."/>
            <person name="Wang C.M."/>
            <person name="Sakai Y."/>
            <person name="Abe K."/>
            <person name="Yokota A."/>
            <person name="Donadio S."/>
            <person name="Cavaletti L."/>
            <person name="Monciardini P."/>
        </authorList>
    </citation>
    <scope>NUCLEOTIDE SEQUENCE [LARGE SCALE GENOMIC DNA]</scope>
    <source>
        <strain evidence="4 5">SOSP1-9</strain>
    </source>
</reference>